<dbReference type="CDD" id="cd00408">
    <property type="entry name" value="DHDPS-like"/>
    <property type="match status" value="1"/>
</dbReference>
<protein>
    <recommendedName>
        <fullName evidence="7">Dihydrodipicolinate synthase</fullName>
    </recommendedName>
</protein>
<dbReference type="Gene3D" id="3.20.20.70">
    <property type="entry name" value="Aldolase class I"/>
    <property type="match status" value="1"/>
</dbReference>
<gene>
    <name evidence="5" type="ORF">INT45_002843</name>
</gene>
<sequence length="301" mass="33266">MSLQRFIPYSVAMVTPFTKAGNLDVANVSAVVKYYLDQNIPGLLVSGTTGEQHCMTIAERKELYRLVAETTAGTGCQLYAGVAAFKTEDAKELAVAAKEIGFNGIMLGFPPYRIISQYEAEIYVKEVASTVKELPIFLYNNPRRNGFNVEPETFARIANTVKNVYGQKETGAVENVNKMKSLLLNQVQQQEVDGYSFFSGTDSKFIDAYVKHGYTGITSIAGNVYPNEIKAIVDNLQKNQVEEAESIMTSISVGVELLEQAGMIQAIKYLLRKKLVPIGYSPPPVLDLSDEMKQSLDKIFL</sequence>
<dbReference type="OrthoDB" id="191315at2759"/>
<feature type="active site" description="Proton donor/acceptor" evidence="3">
    <location>
        <position position="139"/>
    </location>
</feature>
<name>A0A8H7S8D0_9FUNG</name>
<dbReference type="GO" id="GO:0008840">
    <property type="term" value="F:4-hydroxy-tetrahydrodipicolinate synthase activity"/>
    <property type="evidence" value="ECO:0007669"/>
    <property type="project" value="TreeGrafter"/>
</dbReference>
<dbReference type="PANTHER" id="PTHR12128:SF66">
    <property type="entry name" value="4-HYDROXY-2-OXOGLUTARATE ALDOLASE, MITOCHONDRIAL"/>
    <property type="match status" value="1"/>
</dbReference>
<organism evidence="5 6">
    <name type="scientific">Circinella minor</name>
    <dbReference type="NCBI Taxonomy" id="1195481"/>
    <lineage>
        <taxon>Eukaryota</taxon>
        <taxon>Fungi</taxon>
        <taxon>Fungi incertae sedis</taxon>
        <taxon>Mucoromycota</taxon>
        <taxon>Mucoromycotina</taxon>
        <taxon>Mucoromycetes</taxon>
        <taxon>Mucorales</taxon>
        <taxon>Lichtheimiaceae</taxon>
        <taxon>Circinella</taxon>
    </lineage>
</organism>
<dbReference type="PANTHER" id="PTHR12128">
    <property type="entry name" value="DIHYDRODIPICOLINATE SYNTHASE"/>
    <property type="match status" value="1"/>
</dbReference>
<dbReference type="SMART" id="SM01130">
    <property type="entry name" value="DHDPS"/>
    <property type="match status" value="1"/>
</dbReference>
<dbReference type="AlphaFoldDB" id="A0A8H7S8D0"/>
<feature type="active site" description="Schiff-base intermediate with substrate" evidence="3">
    <location>
        <position position="168"/>
    </location>
</feature>
<evidence type="ECO:0000256" key="4">
    <source>
        <dbReference type="PIRSR" id="PIRSR001365-2"/>
    </source>
</evidence>
<dbReference type="EMBL" id="JAEPRB010000062">
    <property type="protein sequence ID" value="KAG2223348.1"/>
    <property type="molecule type" value="Genomic_DNA"/>
</dbReference>
<evidence type="ECO:0000256" key="1">
    <source>
        <dbReference type="ARBA" id="ARBA00023239"/>
    </source>
</evidence>
<dbReference type="Proteomes" id="UP000646827">
    <property type="component" value="Unassembled WGS sequence"/>
</dbReference>
<dbReference type="PRINTS" id="PR00146">
    <property type="entry name" value="DHPICSNTHASE"/>
</dbReference>
<dbReference type="Pfam" id="PF00701">
    <property type="entry name" value="DHDPS"/>
    <property type="match status" value="1"/>
</dbReference>
<dbReference type="SUPFAM" id="SSF51569">
    <property type="entry name" value="Aldolase"/>
    <property type="match status" value="1"/>
</dbReference>
<reference evidence="5 6" key="1">
    <citation type="submission" date="2020-12" db="EMBL/GenBank/DDBJ databases">
        <title>Metabolic potential, ecology and presence of endohyphal bacteria is reflected in genomic diversity of Mucoromycotina.</title>
        <authorList>
            <person name="Muszewska A."/>
            <person name="Okrasinska A."/>
            <person name="Steczkiewicz K."/>
            <person name="Drgas O."/>
            <person name="Orlowska M."/>
            <person name="Perlinska-Lenart U."/>
            <person name="Aleksandrzak-Piekarczyk T."/>
            <person name="Szatraj K."/>
            <person name="Zielenkiewicz U."/>
            <person name="Pilsyk S."/>
            <person name="Malc E."/>
            <person name="Mieczkowski P."/>
            <person name="Kruszewska J.S."/>
            <person name="Biernat P."/>
            <person name="Pawlowska J."/>
        </authorList>
    </citation>
    <scope>NUCLEOTIDE SEQUENCE [LARGE SCALE GENOMIC DNA]</scope>
    <source>
        <strain evidence="5 6">CBS 142.35</strain>
    </source>
</reference>
<evidence type="ECO:0000256" key="2">
    <source>
        <dbReference type="PIRNR" id="PIRNR001365"/>
    </source>
</evidence>
<accession>A0A8H7S8D0</accession>
<evidence type="ECO:0000313" key="6">
    <source>
        <dbReference type="Proteomes" id="UP000646827"/>
    </source>
</evidence>
<keyword evidence="6" id="KW-1185">Reference proteome</keyword>
<evidence type="ECO:0000313" key="5">
    <source>
        <dbReference type="EMBL" id="KAG2223348.1"/>
    </source>
</evidence>
<evidence type="ECO:0008006" key="7">
    <source>
        <dbReference type="Google" id="ProtNLM"/>
    </source>
</evidence>
<proteinExistence type="inferred from homology"/>
<dbReference type="PIRSF" id="PIRSF001365">
    <property type="entry name" value="DHDPS"/>
    <property type="match status" value="1"/>
</dbReference>
<evidence type="ECO:0000256" key="3">
    <source>
        <dbReference type="PIRSR" id="PIRSR001365-1"/>
    </source>
</evidence>
<comment type="similarity">
    <text evidence="2">Belongs to the DapA family.</text>
</comment>
<dbReference type="InterPro" id="IPR013785">
    <property type="entry name" value="Aldolase_TIM"/>
</dbReference>
<feature type="binding site" evidence="4">
    <location>
        <position position="49"/>
    </location>
    <ligand>
        <name>pyruvate</name>
        <dbReference type="ChEBI" id="CHEBI:15361"/>
    </ligand>
</feature>
<keyword evidence="1 2" id="KW-0456">Lyase</keyword>
<comment type="caution">
    <text evidence="5">The sequence shown here is derived from an EMBL/GenBank/DDBJ whole genome shotgun (WGS) entry which is preliminary data.</text>
</comment>
<dbReference type="InterPro" id="IPR002220">
    <property type="entry name" value="DapA-like"/>
</dbReference>